<dbReference type="CDD" id="cd05214">
    <property type="entry name" value="GAPDH_I_N"/>
    <property type="match status" value="1"/>
</dbReference>
<dbReference type="GO" id="GO:0051287">
    <property type="term" value="F:NAD binding"/>
    <property type="evidence" value="ECO:0007669"/>
    <property type="project" value="InterPro"/>
</dbReference>
<dbReference type="PRINTS" id="PR00078">
    <property type="entry name" value="G3PDHDRGNASE"/>
</dbReference>
<evidence type="ECO:0000256" key="10">
    <source>
        <dbReference type="PIRSR" id="PIRSR000149-4"/>
    </source>
</evidence>
<gene>
    <name evidence="13" type="primary">gap</name>
    <name evidence="14" type="ORF">ENM88_02295</name>
    <name evidence="13" type="ORF">ENP77_00090</name>
</gene>
<evidence type="ECO:0000256" key="5">
    <source>
        <dbReference type="ARBA" id="ARBA00048067"/>
    </source>
</evidence>
<comment type="catalytic activity">
    <reaction evidence="6">
        <text>D-glyceraldehyde 3-phosphate + phosphate + NAD(+) = (2R)-3-phospho-glyceroyl phosphate + NADH + H(+)</text>
        <dbReference type="Rhea" id="RHEA:10300"/>
        <dbReference type="ChEBI" id="CHEBI:15378"/>
        <dbReference type="ChEBI" id="CHEBI:43474"/>
        <dbReference type="ChEBI" id="CHEBI:57540"/>
        <dbReference type="ChEBI" id="CHEBI:57604"/>
        <dbReference type="ChEBI" id="CHEBI:57945"/>
        <dbReference type="ChEBI" id="CHEBI:59776"/>
        <dbReference type="EC" id="1.2.1.59"/>
    </reaction>
</comment>
<feature type="active site" description="Nucleophile" evidence="7">
    <location>
        <position position="156"/>
    </location>
</feature>
<dbReference type="FunFam" id="3.30.360.10:FF:000002">
    <property type="entry name" value="Glyceraldehyde-3-phosphate dehydrogenase"/>
    <property type="match status" value="1"/>
</dbReference>
<dbReference type="GO" id="GO:0043891">
    <property type="term" value="F:glyceraldehyde-3-phosphate dehydrogenase [NAD(P)+] (phosphorylating) activity"/>
    <property type="evidence" value="ECO:0007669"/>
    <property type="project" value="UniProtKB-EC"/>
</dbReference>
<dbReference type="EMBL" id="DSKP01000004">
    <property type="protein sequence ID" value="HEB48191.1"/>
    <property type="molecule type" value="Genomic_DNA"/>
</dbReference>
<feature type="binding site" evidence="8">
    <location>
        <begin position="155"/>
        <end position="157"/>
    </location>
    <ligand>
        <name>D-glyceraldehyde 3-phosphate</name>
        <dbReference type="ChEBI" id="CHEBI:59776"/>
    </ligand>
</feature>
<dbReference type="Pfam" id="PF00044">
    <property type="entry name" value="Gp_dh_N"/>
    <property type="match status" value="1"/>
</dbReference>
<dbReference type="Pfam" id="PF02800">
    <property type="entry name" value="Gp_dh_C"/>
    <property type="match status" value="1"/>
</dbReference>
<dbReference type="PIRSF" id="PIRSF000149">
    <property type="entry name" value="GAP_DH"/>
    <property type="match status" value="1"/>
</dbReference>
<dbReference type="FunFam" id="3.40.50.720:FF:000001">
    <property type="entry name" value="Glyceraldehyde-3-phosphate dehydrogenase"/>
    <property type="match status" value="1"/>
</dbReference>
<feature type="binding site" evidence="9">
    <location>
        <position position="38"/>
    </location>
    <ligand>
        <name>NAD(+)</name>
        <dbReference type="ChEBI" id="CHEBI:57540"/>
    </ligand>
</feature>
<evidence type="ECO:0000256" key="11">
    <source>
        <dbReference type="RuleBase" id="RU000397"/>
    </source>
</evidence>
<dbReference type="EC" id="1.2.1.59" evidence="2"/>
<dbReference type="SMART" id="SM00846">
    <property type="entry name" value="Gp_dh_N"/>
    <property type="match status" value="1"/>
</dbReference>
<evidence type="ECO:0000256" key="8">
    <source>
        <dbReference type="PIRSR" id="PIRSR000149-2"/>
    </source>
</evidence>
<dbReference type="CDD" id="cd18126">
    <property type="entry name" value="GAPDH_I_C"/>
    <property type="match status" value="1"/>
</dbReference>
<protein>
    <recommendedName>
        <fullName evidence="2">glyceraldehyde-3-phosphate dehydrogenase (NAD(P)(+)) (phosphorylating)</fullName>
        <ecNumber evidence="2">1.2.1.59</ecNumber>
    </recommendedName>
</protein>
<dbReference type="InterPro" id="IPR006424">
    <property type="entry name" value="Glyceraldehyde-3-P_DH_1"/>
</dbReference>
<dbReference type="GO" id="GO:0050661">
    <property type="term" value="F:NADP binding"/>
    <property type="evidence" value="ECO:0007669"/>
    <property type="project" value="InterPro"/>
</dbReference>
<dbReference type="Gene3D" id="3.30.360.10">
    <property type="entry name" value="Dihydrodipicolinate Reductase, domain 2"/>
    <property type="match status" value="1"/>
</dbReference>
<feature type="binding site" evidence="9">
    <location>
        <position position="321"/>
    </location>
    <ligand>
        <name>NAD(+)</name>
        <dbReference type="ChEBI" id="CHEBI:57540"/>
    </ligand>
</feature>
<dbReference type="InterPro" id="IPR020828">
    <property type="entry name" value="GlycerAld_3-P_DH_NAD(P)-bd"/>
</dbReference>
<comment type="caution">
    <text evidence="13">The sequence shown here is derived from an EMBL/GenBank/DDBJ whole genome shotgun (WGS) entry which is preliminary data.</text>
</comment>
<evidence type="ECO:0000256" key="9">
    <source>
        <dbReference type="PIRSR" id="PIRSR000149-3"/>
    </source>
</evidence>
<reference evidence="13" key="1">
    <citation type="journal article" date="2020" name="mSystems">
        <title>Genome- and Community-Level Interaction Insights into Carbon Utilization and Element Cycling Functions of Hydrothermarchaeota in Hydrothermal Sediment.</title>
        <authorList>
            <person name="Zhou Z."/>
            <person name="Liu Y."/>
            <person name="Xu W."/>
            <person name="Pan J."/>
            <person name="Luo Z.H."/>
            <person name="Li M."/>
        </authorList>
    </citation>
    <scope>NUCLEOTIDE SEQUENCE [LARGE SCALE GENOMIC DNA]</scope>
    <source>
        <strain evidence="14">SpSt-1125</strain>
        <strain evidence="13">SpSt-25</strain>
    </source>
</reference>
<keyword evidence="4" id="KW-0560">Oxidoreductase</keyword>
<evidence type="ECO:0000256" key="6">
    <source>
        <dbReference type="ARBA" id="ARBA00048853"/>
    </source>
</evidence>
<feature type="binding site" evidence="9">
    <location>
        <begin position="12"/>
        <end position="13"/>
    </location>
    <ligand>
        <name>NAD(+)</name>
        <dbReference type="ChEBI" id="CHEBI:57540"/>
    </ligand>
</feature>
<evidence type="ECO:0000256" key="1">
    <source>
        <dbReference type="ARBA" id="ARBA00007406"/>
    </source>
</evidence>
<feature type="domain" description="Glyceraldehyde 3-phosphate dehydrogenase NAD(P) binding" evidence="12">
    <location>
        <begin position="3"/>
        <end position="156"/>
    </location>
</feature>
<evidence type="ECO:0000256" key="2">
    <source>
        <dbReference type="ARBA" id="ARBA00013024"/>
    </source>
</evidence>
<dbReference type="EMBL" id="DRZM01000080">
    <property type="protein sequence ID" value="HHP04569.1"/>
    <property type="molecule type" value="Genomic_DNA"/>
</dbReference>
<keyword evidence="9" id="KW-0547">Nucleotide-binding</keyword>
<feature type="site" description="Activates thiol group during catalysis" evidence="10">
    <location>
        <position position="183"/>
    </location>
</feature>
<dbReference type="NCBIfam" id="TIGR01534">
    <property type="entry name" value="GAPDH-I"/>
    <property type="match status" value="1"/>
</dbReference>
<feature type="binding site" evidence="8">
    <location>
        <begin position="214"/>
        <end position="215"/>
    </location>
    <ligand>
        <name>D-glyceraldehyde 3-phosphate</name>
        <dbReference type="ChEBI" id="CHEBI:59776"/>
    </ligand>
</feature>
<comment type="catalytic activity">
    <reaction evidence="5">
        <text>D-glyceraldehyde 3-phosphate + phosphate + NADP(+) = (2R)-3-phospho-glyceroyl phosphate + NADPH + H(+)</text>
        <dbReference type="Rhea" id="RHEA:10296"/>
        <dbReference type="ChEBI" id="CHEBI:15378"/>
        <dbReference type="ChEBI" id="CHEBI:43474"/>
        <dbReference type="ChEBI" id="CHEBI:57604"/>
        <dbReference type="ChEBI" id="CHEBI:57783"/>
        <dbReference type="ChEBI" id="CHEBI:58349"/>
        <dbReference type="ChEBI" id="CHEBI:59776"/>
        <dbReference type="EC" id="1.2.1.59"/>
    </reaction>
</comment>
<keyword evidence="9" id="KW-0520">NAD</keyword>
<dbReference type="Gene3D" id="3.40.50.720">
    <property type="entry name" value="NAD(P)-binding Rossmann-like Domain"/>
    <property type="match status" value="1"/>
</dbReference>
<dbReference type="SUPFAM" id="SSF51735">
    <property type="entry name" value="NAD(P)-binding Rossmann-fold domains"/>
    <property type="match status" value="1"/>
</dbReference>
<feature type="binding site" evidence="8">
    <location>
        <position position="186"/>
    </location>
    <ligand>
        <name>D-glyceraldehyde 3-phosphate</name>
        <dbReference type="ChEBI" id="CHEBI:59776"/>
    </ligand>
</feature>
<name>A0A7C1P2C1_THEPE</name>
<evidence type="ECO:0000259" key="12">
    <source>
        <dbReference type="SMART" id="SM00846"/>
    </source>
</evidence>
<evidence type="ECO:0000313" key="13">
    <source>
        <dbReference type="EMBL" id="HEB48191.1"/>
    </source>
</evidence>
<dbReference type="InterPro" id="IPR036291">
    <property type="entry name" value="NAD(P)-bd_dom_sf"/>
</dbReference>
<sequence length="343" mass="37545">MAIRVAINGFGRIGRNFLKAALRSEEFRKNFEVVAVNDLTDAKTLAYLFKYDSVFGRFNGKLAVKDNALVIEDWEMAVLSTADPAQLPWSKMDIDIVLESTGRYTDREGASKHLAAGARKVVISAPAKKPDITIVMGVNHDKYDPSKHHIVSNASCTTNAFAPVVKVLHENFGIVEGMMTTVHAYTNDQRILDLVHKDLRRARAAALNIIPTSTGAAQAIFEVYPELTGKLSALAIRVPVADGSLVDFVALLQREVTKEEMDAAFKRAAEGELKGILEYTEDPIVSADVIGNPHSAIYDALASGVVGGKGNMVKVLAWYDNEWGYSCRLVDLMVYMAEKGIRA</sequence>
<feature type="binding site" evidence="9">
    <location>
        <position position="124"/>
    </location>
    <ligand>
        <name>NAD(+)</name>
        <dbReference type="ChEBI" id="CHEBI:57540"/>
    </ligand>
</feature>
<dbReference type="SUPFAM" id="SSF55347">
    <property type="entry name" value="Glyceraldehyde-3-phosphate dehydrogenase-like, C-terminal domain"/>
    <property type="match status" value="1"/>
</dbReference>
<feature type="binding site" evidence="8">
    <location>
        <position position="237"/>
    </location>
    <ligand>
        <name>D-glyceraldehyde 3-phosphate</name>
        <dbReference type="ChEBI" id="CHEBI:59776"/>
    </ligand>
</feature>
<organism evidence="13">
    <name type="scientific">Thermofilum pendens</name>
    <dbReference type="NCBI Taxonomy" id="2269"/>
    <lineage>
        <taxon>Archaea</taxon>
        <taxon>Thermoproteota</taxon>
        <taxon>Thermoprotei</taxon>
        <taxon>Thermofilales</taxon>
        <taxon>Thermofilaceae</taxon>
        <taxon>Thermofilum</taxon>
    </lineage>
</organism>
<keyword evidence="3" id="KW-0521">NADP</keyword>
<dbReference type="GO" id="GO:0006006">
    <property type="term" value="P:glucose metabolic process"/>
    <property type="evidence" value="ECO:0007669"/>
    <property type="project" value="InterPro"/>
</dbReference>
<dbReference type="InterPro" id="IPR020829">
    <property type="entry name" value="GlycerAld_3-P_DH_cat"/>
</dbReference>
<proteinExistence type="inferred from homology"/>
<evidence type="ECO:0000256" key="4">
    <source>
        <dbReference type="ARBA" id="ARBA00023002"/>
    </source>
</evidence>
<comment type="similarity">
    <text evidence="1 11">Belongs to the glyceraldehyde-3-phosphate dehydrogenase family.</text>
</comment>
<dbReference type="InterPro" id="IPR020831">
    <property type="entry name" value="GlycerAld/Erythrose_P_DH"/>
</dbReference>
<evidence type="ECO:0000256" key="7">
    <source>
        <dbReference type="PIRSR" id="PIRSR000149-1"/>
    </source>
</evidence>
<dbReference type="AlphaFoldDB" id="A0A7C1P2C1"/>
<evidence type="ECO:0000313" key="14">
    <source>
        <dbReference type="EMBL" id="HHP04569.1"/>
    </source>
</evidence>
<accession>A0A7C1P2C1</accession>
<dbReference type="PANTHER" id="PTHR43148">
    <property type="entry name" value="GLYCERALDEHYDE-3-PHOSPHATE DEHYDROGENASE 2"/>
    <property type="match status" value="1"/>
</dbReference>
<evidence type="ECO:0000256" key="3">
    <source>
        <dbReference type="ARBA" id="ARBA00022857"/>
    </source>
</evidence>